<dbReference type="EMBL" id="JBHSHD010000007">
    <property type="protein sequence ID" value="MFC4820332.1"/>
    <property type="molecule type" value="Genomic_DNA"/>
</dbReference>
<reference evidence="3" key="1">
    <citation type="journal article" date="2019" name="Int. J. Syst. Evol. Microbiol.">
        <title>The Global Catalogue of Microorganisms (GCM) 10K type strain sequencing project: providing services to taxonomists for standard genome sequencing and annotation.</title>
        <authorList>
            <consortium name="The Broad Institute Genomics Platform"/>
            <consortium name="The Broad Institute Genome Sequencing Center for Infectious Disease"/>
            <person name="Wu L."/>
            <person name="Ma J."/>
        </authorList>
    </citation>
    <scope>NUCLEOTIDE SEQUENCE [LARGE SCALE GENOMIC DNA]</scope>
    <source>
        <strain evidence="3">CCUG 30340</strain>
    </source>
</reference>
<gene>
    <name evidence="2" type="ORF">ACFO6Q_08350</name>
</gene>
<name>A0ABV9QXY1_9GAMM</name>
<proteinExistence type="predicted"/>
<comment type="caution">
    <text evidence="2">The sequence shown here is derived from an EMBL/GenBank/DDBJ whole genome shotgun (WGS) entry which is preliminary data.</text>
</comment>
<evidence type="ECO:0000313" key="2">
    <source>
        <dbReference type="EMBL" id="MFC4820332.1"/>
    </source>
</evidence>
<keyword evidence="3" id="KW-1185">Reference proteome</keyword>
<evidence type="ECO:0000256" key="1">
    <source>
        <dbReference type="SAM" id="SignalP"/>
    </source>
</evidence>
<sequence>MRPSLAAACLLSTFALAASAARAEMAIGGYAPQIAFFGANAQGADAPLALIAGADTQTVEPAFGVYEPHEQLIYVSDFNGRALRVYPAFARGNVAPLRVLNPPQFGQTRASAPVYAHDEIGIIVSNCCIATYPLHASGSDTFAIRTINWGGLSGSATDLNNPLSLRYLPDTDEYLVSEYDRLVFHARTAAPYDAPTRRITGAAVANCVSVAHDPAAHRLFVLCQAPWDGSSAVTHVRIGVFADDASGEAAPLYTIEGDATGLDLPPGFYVNGIGHDPYLHRLMVASGTGSGDPAHNRVVAFADDASGNAAPVQEVSGANVGPGSLGTPFAVPTDAIFANGFDG</sequence>
<evidence type="ECO:0008006" key="4">
    <source>
        <dbReference type="Google" id="ProtNLM"/>
    </source>
</evidence>
<dbReference type="Proteomes" id="UP001595886">
    <property type="component" value="Unassembled WGS sequence"/>
</dbReference>
<keyword evidence="1" id="KW-0732">Signal</keyword>
<feature type="chain" id="PRO_5047225203" description="6-phosphogluconolactonase (Cycloisomerase 2 family)" evidence="1">
    <location>
        <begin position="21"/>
        <end position="343"/>
    </location>
</feature>
<feature type="signal peptide" evidence="1">
    <location>
        <begin position="1"/>
        <end position="20"/>
    </location>
</feature>
<evidence type="ECO:0000313" key="3">
    <source>
        <dbReference type="Proteomes" id="UP001595886"/>
    </source>
</evidence>
<accession>A0ABV9QXY1</accession>
<protein>
    <recommendedName>
        <fullName evidence="4">6-phosphogluconolactonase (Cycloisomerase 2 family)</fullName>
    </recommendedName>
</protein>
<organism evidence="2 3">
    <name type="scientific">Dokdonella ginsengisoli</name>
    <dbReference type="NCBI Taxonomy" id="363846"/>
    <lineage>
        <taxon>Bacteria</taxon>
        <taxon>Pseudomonadati</taxon>
        <taxon>Pseudomonadota</taxon>
        <taxon>Gammaproteobacteria</taxon>
        <taxon>Lysobacterales</taxon>
        <taxon>Rhodanobacteraceae</taxon>
        <taxon>Dokdonella</taxon>
    </lineage>
</organism>
<dbReference type="RefSeq" id="WP_380020175.1">
    <property type="nucleotide sequence ID" value="NZ_JBHSHD010000007.1"/>
</dbReference>